<organism evidence="6 7">
    <name type="scientific">Chromohalobacter japonicus</name>
    <dbReference type="NCBI Taxonomy" id="223900"/>
    <lineage>
        <taxon>Bacteria</taxon>
        <taxon>Pseudomonadati</taxon>
        <taxon>Pseudomonadota</taxon>
        <taxon>Gammaproteobacteria</taxon>
        <taxon>Oceanospirillales</taxon>
        <taxon>Halomonadaceae</taxon>
        <taxon>Chromohalobacter</taxon>
    </lineage>
</organism>
<keyword evidence="1" id="KW-0560">Oxidoreductase</keyword>
<accession>A0A1Q8T8E7</accession>
<dbReference type="InterPro" id="IPR036291">
    <property type="entry name" value="NAD(P)-bd_dom_sf"/>
</dbReference>
<proteinExistence type="predicted"/>
<evidence type="ECO:0000256" key="2">
    <source>
        <dbReference type="ARBA" id="ARBA00023027"/>
    </source>
</evidence>
<keyword evidence="2" id="KW-0520">NAD</keyword>
<dbReference type="PANTHER" id="PTHR22981:SF7">
    <property type="entry name" value="3-HYDROXYISOBUTYRATE DEHYDROGENASE, MITOCHONDRIAL"/>
    <property type="match status" value="1"/>
</dbReference>
<dbReference type="InterPro" id="IPR015815">
    <property type="entry name" value="HIBADH-related"/>
</dbReference>
<dbReference type="InterPro" id="IPR008927">
    <property type="entry name" value="6-PGluconate_DH-like_C_sf"/>
</dbReference>
<dbReference type="Gene3D" id="1.10.1040.10">
    <property type="entry name" value="N-(1-d-carboxylethyl)-l-norvaline Dehydrogenase, domain 2"/>
    <property type="match status" value="1"/>
</dbReference>
<dbReference type="GO" id="GO:0016616">
    <property type="term" value="F:oxidoreductase activity, acting on the CH-OH group of donors, NAD or NADP as acceptor"/>
    <property type="evidence" value="ECO:0007669"/>
    <property type="project" value="TreeGrafter"/>
</dbReference>
<dbReference type="EMBL" id="MSDQ01000048">
    <property type="protein sequence ID" value="OLO09950.1"/>
    <property type="molecule type" value="Genomic_DNA"/>
</dbReference>
<dbReference type="InterPro" id="IPR013328">
    <property type="entry name" value="6PGD_dom2"/>
</dbReference>
<dbReference type="InterPro" id="IPR006115">
    <property type="entry name" value="6PGDH_NADP-bd"/>
</dbReference>
<evidence type="ECO:0000256" key="3">
    <source>
        <dbReference type="PIRSR" id="PIRSR000103-1"/>
    </source>
</evidence>
<dbReference type="InterPro" id="IPR029154">
    <property type="entry name" value="HIBADH-like_NADP-bd"/>
</dbReference>
<evidence type="ECO:0000259" key="5">
    <source>
        <dbReference type="Pfam" id="PF14833"/>
    </source>
</evidence>
<dbReference type="RefSeq" id="WP_075370490.1">
    <property type="nucleotide sequence ID" value="NZ_MSDQ01000048.1"/>
</dbReference>
<dbReference type="GO" id="GO:0050661">
    <property type="term" value="F:NADP binding"/>
    <property type="evidence" value="ECO:0007669"/>
    <property type="project" value="InterPro"/>
</dbReference>
<evidence type="ECO:0000256" key="1">
    <source>
        <dbReference type="ARBA" id="ARBA00023002"/>
    </source>
</evidence>
<name>A0A1Q8T8E7_9GAMM</name>
<dbReference type="SUPFAM" id="SSF48179">
    <property type="entry name" value="6-phosphogluconate dehydrogenase C-terminal domain-like"/>
    <property type="match status" value="1"/>
</dbReference>
<dbReference type="SUPFAM" id="SSF51735">
    <property type="entry name" value="NAD(P)-binding Rossmann-fold domains"/>
    <property type="match status" value="1"/>
</dbReference>
<dbReference type="AlphaFoldDB" id="A0A1Q8T8E7"/>
<dbReference type="Proteomes" id="UP000186806">
    <property type="component" value="Unassembled WGS sequence"/>
</dbReference>
<feature type="domain" description="3-hydroxyisobutyrate dehydrogenase-like NAD-binding" evidence="5">
    <location>
        <begin position="169"/>
        <end position="290"/>
    </location>
</feature>
<keyword evidence="7" id="KW-1185">Reference proteome</keyword>
<gene>
    <name evidence="6" type="ORF">BTW10_17350</name>
</gene>
<dbReference type="Pfam" id="PF03446">
    <property type="entry name" value="NAD_binding_2"/>
    <property type="match status" value="1"/>
</dbReference>
<dbReference type="PIRSF" id="PIRSF000103">
    <property type="entry name" value="HIBADH"/>
    <property type="match status" value="1"/>
</dbReference>
<sequence length="306" mass="32297">MNASKLGFAGLGMMGAPMARRLKEAGYQLYLMDASKERQDQLQEELGAQVLDKSTAAEIDALITMLPNSDIVESVLLGMDASSGLTYSMRVNATVIDMSSSEPMRSRSLGATLAERGLTYLDAPVSGGVKRAISGELAILVGGEESLLTAHHHVLSQLGGKILHIGTAGAGHAAKALNNYVSAAGLVATVEALRIAERFGIEPAVMTDVLNASTGRSNTSENKVGNFMLSGSYDSGFALQLMVKDLNIAKSLAGDVEYPMAFGNACCHIWEEAARHATPSADHTEMYRLLAANDKDGATHHSGKSR</sequence>
<comment type="caution">
    <text evidence="6">The sequence shown here is derived from an EMBL/GenBank/DDBJ whole genome shotgun (WGS) entry which is preliminary data.</text>
</comment>
<dbReference type="GO" id="GO:0051287">
    <property type="term" value="F:NAD binding"/>
    <property type="evidence" value="ECO:0007669"/>
    <property type="project" value="InterPro"/>
</dbReference>
<reference evidence="6 7" key="1">
    <citation type="submission" date="2016-12" db="EMBL/GenBank/DDBJ databases">
        <title>Draft genome sequences of strains Salinicola socius SMB35, Salinicola sp. MH3R3-1 and Chromohalobacter sp. SMB17 from the Verkhnekamsk potash mining region of Russia.</title>
        <authorList>
            <person name="Mavrodi D.V."/>
            <person name="Olsson B.E."/>
            <person name="Korsakova E.S."/>
            <person name="Pyankova A."/>
            <person name="Mavrodi O.V."/>
            <person name="Plotnikova E.G."/>
        </authorList>
    </citation>
    <scope>NUCLEOTIDE SEQUENCE [LARGE SCALE GENOMIC DNA]</scope>
    <source>
        <strain evidence="6 7">SMB17</strain>
    </source>
</reference>
<evidence type="ECO:0000313" key="6">
    <source>
        <dbReference type="EMBL" id="OLO09950.1"/>
    </source>
</evidence>
<feature type="active site" evidence="3">
    <location>
        <position position="175"/>
    </location>
</feature>
<feature type="domain" description="6-phosphogluconate dehydrogenase NADP-binding" evidence="4">
    <location>
        <begin position="5"/>
        <end position="166"/>
    </location>
</feature>
<dbReference type="PANTHER" id="PTHR22981">
    <property type="entry name" value="3-HYDROXYISOBUTYRATE DEHYDROGENASE-RELATED"/>
    <property type="match status" value="1"/>
</dbReference>
<evidence type="ECO:0000259" key="4">
    <source>
        <dbReference type="Pfam" id="PF03446"/>
    </source>
</evidence>
<dbReference type="Pfam" id="PF14833">
    <property type="entry name" value="NAD_binding_11"/>
    <property type="match status" value="1"/>
</dbReference>
<protein>
    <submittedName>
        <fullName evidence="6">2-hydroxy-3-oxopropionate reductase</fullName>
    </submittedName>
</protein>
<evidence type="ECO:0000313" key="7">
    <source>
        <dbReference type="Proteomes" id="UP000186806"/>
    </source>
</evidence>
<dbReference type="Gene3D" id="3.40.50.720">
    <property type="entry name" value="NAD(P)-binding Rossmann-like Domain"/>
    <property type="match status" value="1"/>
</dbReference>